<dbReference type="Proteomes" id="UP000007431">
    <property type="component" value="Unassembled WGS sequence"/>
</dbReference>
<protein>
    <submittedName>
        <fullName evidence="2">Uncharacterized protein</fullName>
    </submittedName>
</protein>
<evidence type="ECO:0000313" key="2">
    <source>
        <dbReference type="EMBL" id="EFI92291.1"/>
    </source>
</evidence>
<organism evidence="3">
    <name type="scientific">Schizophyllum commune (strain H4-8 / FGSC 9210)</name>
    <name type="common">Split gill fungus</name>
    <dbReference type="NCBI Taxonomy" id="578458"/>
    <lineage>
        <taxon>Eukaryota</taxon>
        <taxon>Fungi</taxon>
        <taxon>Dikarya</taxon>
        <taxon>Basidiomycota</taxon>
        <taxon>Agaricomycotina</taxon>
        <taxon>Agaricomycetes</taxon>
        <taxon>Agaricomycetidae</taxon>
        <taxon>Agaricales</taxon>
        <taxon>Schizophyllaceae</taxon>
        <taxon>Schizophyllum</taxon>
    </lineage>
</organism>
<name>D8QIU8_SCHCM</name>
<gene>
    <name evidence="2" type="ORF">SCHCODRAFT_113813</name>
</gene>
<dbReference type="EMBL" id="GL377313">
    <property type="protein sequence ID" value="EFI92291.1"/>
    <property type="molecule type" value="Genomic_DNA"/>
</dbReference>
<dbReference type="VEuPathDB" id="FungiDB:SCHCODRAFT_02592980"/>
<sequence>MRGTRTCWSRPGDEGGEGASTSDCPALARGAPGDFGDGNPQFCARPMPRDTGKLIDDGGSEQKTHVALARTIAPIAADRVARVQRTSVALFLPIRLIRLVSKRSIAGGMGLARLESACSANLYGSGSCHAGMIPSASAAFLGLSRASLGLRRQSLALLLALYRRDRPARMVCSLRLQGNPRLLLARSRALEHAPPRLHWCRCISPLVNELLTSISGSWRQSENQEAEKVRV</sequence>
<feature type="region of interest" description="Disordered" evidence="1">
    <location>
        <begin position="1"/>
        <end position="41"/>
    </location>
</feature>
<evidence type="ECO:0000313" key="3">
    <source>
        <dbReference type="Proteomes" id="UP000007431"/>
    </source>
</evidence>
<proteinExistence type="predicted"/>
<dbReference type="AlphaFoldDB" id="D8QIU8"/>
<dbReference type="RefSeq" id="XP_003027194.1">
    <property type="nucleotide sequence ID" value="XM_003027148.1"/>
</dbReference>
<reference evidence="2 3" key="1">
    <citation type="journal article" date="2010" name="Nat. Biotechnol.">
        <title>Genome sequence of the model mushroom Schizophyllum commune.</title>
        <authorList>
            <person name="Ohm R.A."/>
            <person name="de Jong J.F."/>
            <person name="Lugones L.G."/>
            <person name="Aerts A."/>
            <person name="Kothe E."/>
            <person name="Stajich J.E."/>
            <person name="de Vries R.P."/>
            <person name="Record E."/>
            <person name="Levasseur A."/>
            <person name="Baker S.E."/>
            <person name="Bartholomew K.A."/>
            <person name="Coutinho P.M."/>
            <person name="Erdmann S."/>
            <person name="Fowler T.J."/>
            <person name="Gathman A.C."/>
            <person name="Lombard V."/>
            <person name="Henrissat B."/>
            <person name="Knabe N."/>
            <person name="Kuees U."/>
            <person name="Lilly W.W."/>
            <person name="Lindquist E."/>
            <person name="Lucas S."/>
            <person name="Magnuson J.K."/>
            <person name="Piumi F."/>
            <person name="Raudaskoski M."/>
            <person name="Salamov A."/>
            <person name="Schmutz J."/>
            <person name="Schwarze F.W.M.R."/>
            <person name="vanKuyk P.A."/>
            <person name="Horton J.S."/>
            <person name="Grigoriev I.V."/>
            <person name="Woesten H.A.B."/>
        </authorList>
    </citation>
    <scope>NUCLEOTIDE SEQUENCE [LARGE SCALE GENOMIC DNA]</scope>
    <source>
        <strain evidence="3">H4-8 / FGSC 9210</strain>
    </source>
</reference>
<accession>D8QIU8</accession>
<dbReference type="HOGENOM" id="CLU_078870_0_0_1"/>
<evidence type="ECO:0000256" key="1">
    <source>
        <dbReference type="SAM" id="MobiDB-lite"/>
    </source>
</evidence>
<dbReference type="InParanoid" id="D8QIU8"/>
<feature type="non-terminal residue" evidence="2">
    <location>
        <position position="231"/>
    </location>
</feature>
<keyword evidence="3" id="KW-1185">Reference proteome</keyword>
<dbReference type="KEGG" id="scm:SCHCO_02592980"/>
<dbReference type="GeneID" id="9597071"/>